<reference evidence="2 3" key="1">
    <citation type="journal article" date="2020" name="FEMS Microbiol. Ecol.">
        <title>Temporal dynamics of bacterial communities during seed development and maturation.</title>
        <authorList>
            <person name="Chesneau G."/>
            <person name="Torres-Cortes G."/>
            <person name="Briand M."/>
            <person name="Darrasse A."/>
            <person name="Preveaux A."/>
            <person name="Marais C."/>
            <person name="Jacques M.A."/>
            <person name="Shade A."/>
            <person name="Barret M."/>
        </authorList>
    </citation>
    <scope>NUCLEOTIDE SEQUENCE [LARGE SCALE GENOMIC DNA]</scope>
    <source>
        <strain evidence="2 3">CFBP13723</strain>
    </source>
</reference>
<name>A0ABR9ACW5_9PSED</name>
<proteinExistence type="predicted"/>
<accession>A0ABR9ACW5</accession>
<feature type="region of interest" description="Disordered" evidence="1">
    <location>
        <begin position="16"/>
        <end position="64"/>
    </location>
</feature>
<evidence type="ECO:0000313" key="3">
    <source>
        <dbReference type="Proteomes" id="UP000625247"/>
    </source>
</evidence>
<dbReference type="RefSeq" id="WP_191945597.1">
    <property type="nucleotide sequence ID" value="NZ_JACYNP010000011.1"/>
</dbReference>
<evidence type="ECO:0008006" key="4">
    <source>
        <dbReference type="Google" id="ProtNLM"/>
    </source>
</evidence>
<dbReference type="Proteomes" id="UP000625247">
    <property type="component" value="Unassembled WGS sequence"/>
</dbReference>
<keyword evidence="3" id="KW-1185">Reference proteome</keyword>
<evidence type="ECO:0000256" key="1">
    <source>
        <dbReference type="SAM" id="MobiDB-lite"/>
    </source>
</evidence>
<protein>
    <recommendedName>
        <fullName evidence="4">Type III effector</fullName>
    </recommendedName>
</protein>
<organism evidence="2 3">
    <name type="scientific">Pseudomonas lutea</name>
    <dbReference type="NCBI Taxonomy" id="243924"/>
    <lineage>
        <taxon>Bacteria</taxon>
        <taxon>Pseudomonadati</taxon>
        <taxon>Pseudomonadota</taxon>
        <taxon>Gammaproteobacteria</taxon>
        <taxon>Pseudomonadales</taxon>
        <taxon>Pseudomonadaceae</taxon>
        <taxon>Pseudomonas</taxon>
    </lineage>
</organism>
<evidence type="ECO:0000313" key="2">
    <source>
        <dbReference type="EMBL" id="MBD8123729.1"/>
    </source>
</evidence>
<gene>
    <name evidence="2" type="ORF">IFT62_21215</name>
</gene>
<comment type="caution">
    <text evidence="2">The sequence shown here is derived from an EMBL/GenBank/DDBJ whole genome shotgun (WGS) entry which is preliminary data.</text>
</comment>
<sequence length="152" mass="15753">MFPTPCRIRHKSLLRLKSGKGAHSSGPKATPSGLVSGEAGVVGTGKTAAKDTNFDGPKNTSSEIDQQKRELLTTHPNAHSLGVHGGNVTDGDLMVRAKTGVKPDGAIGPSVPPLSSAFHSDDLLIQADQFVRTNALQKAIARNPGSDTVSHG</sequence>
<dbReference type="EMBL" id="JACYNP010000011">
    <property type="protein sequence ID" value="MBD8123729.1"/>
    <property type="molecule type" value="Genomic_DNA"/>
</dbReference>